<keyword evidence="2" id="KW-1185">Reference proteome</keyword>
<organism evidence="1 2">
    <name type="scientific">Arsenicicoccus cauae</name>
    <dbReference type="NCBI Taxonomy" id="2663847"/>
    <lineage>
        <taxon>Bacteria</taxon>
        <taxon>Bacillati</taxon>
        <taxon>Actinomycetota</taxon>
        <taxon>Actinomycetes</taxon>
        <taxon>Micrococcales</taxon>
        <taxon>Intrasporangiaceae</taxon>
        <taxon>Arsenicicoccus</taxon>
    </lineage>
</organism>
<dbReference type="Proteomes" id="UP000431092">
    <property type="component" value="Unassembled WGS sequence"/>
</dbReference>
<comment type="caution">
    <text evidence="1">The sequence shown here is derived from an EMBL/GenBank/DDBJ whole genome shotgun (WGS) entry which is preliminary data.</text>
</comment>
<dbReference type="AlphaFoldDB" id="A0A6I3INP9"/>
<reference evidence="1 2" key="1">
    <citation type="submission" date="2019-11" db="EMBL/GenBank/DDBJ databases">
        <title>Whole genome sequencing identifies a novel species of the genus Arsenicicoccus isolated from human blood.</title>
        <authorList>
            <person name="Jeong J.H."/>
            <person name="Kweon O.J."/>
            <person name="Kim H.R."/>
            <person name="Kim T.-H."/>
            <person name="Ha S.-M."/>
            <person name="Lee M.-K."/>
        </authorList>
    </citation>
    <scope>NUCLEOTIDE SEQUENCE [LARGE SCALE GENOMIC DNA]</scope>
    <source>
        <strain evidence="1 2">MKL-02</strain>
    </source>
</reference>
<dbReference type="SUPFAM" id="SSF158997">
    <property type="entry name" value="Trm112p-like"/>
    <property type="match status" value="1"/>
</dbReference>
<gene>
    <name evidence="1" type="ORF">GGG17_15270</name>
</gene>
<dbReference type="EMBL" id="WLVL01000056">
    <property type="protein sequence ID" value="MTB73295.1"/>
    <property type="molecule type" value="Genomic_DNA"/>
</dbReference>
<dbReference type="RefSeq" id="WP_154594588.1">
    <property type="nucleotide sequence ID" value="NZ_CP171001.1"/>
</dbReference>
<protein>
    <submittedName>
        <fullName evidence="1">Uncharacterized protein</fullName>
    </submittedName>
</protein>
<evidence type="ECO:0000313" key="1">
    <source>
        <dbReference type="EMBL" id="MTB73295.1"/>
    </source>
</evidence>
<accession>A0A6I3INP9</accession>
<evidence type="ECO:0000313" key="2">
    <source>
        <dbReference type="Proteomes" id="UP000431092"/>
    </source>
</evidence>
<name>A0A6I3INP9_9MICO</name>
<sequence>MCEPTTSSTIQPWLREILRSPGGKHRLVDAEGPDGPELRCEELGVAFPIVDGIPVLLLDEARTL</sequence>
<proteinExistence type="predicted"/>
<dbReference type="Gene3D" id="2.20.25.10">
    <property type="match status" value="1"/>
</dbReference>